<reference evidence="10 11" key="1">
    <citation type="submission" date="2018-05" db="EMBL/GenBank/DDBJ databases">
        <title>Comparative genomic sequence analysis between strain HN4 and CCM 8460T (Falsochrobactrum ovis) will provide more evidence to prove that HN4 is a new species of Falsochrobactrum.</title>
        <authorList>
            <person name="Lyu W."/>
            <person name="Sun L."/>
            <person name="Yao L."/>
        </authorList>
    </citation>
    <scope>NUCLEOTIDE SEQUENCE [LARGE SCALE GENOMIC DNA]</scope>
    <source>
        <strain evidence="10 11">HN4</strain>
    </source>
</reference>
<evidence type="ECO:0000256" key="5">
    <source>
        <dbReference type="ARBA" id="ARBA00022573"/>
    </source>
</evidence>
<dbReference type="UniPathway" id="UPA00148"/>
<dbReference type="GO" id="GO:0015420">
    <property type="term" value="F:ABC-type vitamin B12 transporter activity"/>
    <property type="evidence" value="ECO:0007669"/>
    <property type="project" value="UniProtKB-UniRule"/>
</dbReference>
<evidence type="ECO:0000256" key="7">
    <source>
        <dbReference type="ARBA" id="ARBA00022989"/>
    </source>
</evidence>
<keyword evidence="11" id="KW-1185">Reference proteome</keyword>
<dbReference type="GO" id="GO:0048472">
    <property type="term" value="F:threonine-phosphate decarboxylase activity"/>
    <property type="evidence" value="ECO:0007669"/>
    <property type="project" value="InterPro"/>
</dbReference>
<dbReference type="GO" id="GO:0005886">
    <property type="term" value="C:plasma membrane"/>
    <property type="evidence" value="ECO:0007669"/>
    <property type="project" value="UniProtKB-SubCell"/>
</dbReference>
<evidence type="ECO:0000256" key="3">
    <source>
        <dbReference type="ARBA" id="ARBA00006263"/>
    </source>
</evidence>
<evidence type="ECO:0000256" key="4">
    <source>
        <dbReference type="ARBA" id="ARBA00022475"/>
    </source>
</evidence>
<comment type="subcellular location">
    <subcellularLocation>
        <location evidence="1 9">Cell membrane</location>
        <topology evidence="1 9">Multi-pass membrane protein</topology>
    </subcellularLocation>
</comment>
<comment type="caution">
    <text evidence="9">Lacks conserved residue(s) required for the propagation of feature annotation.</text>
</comment>
<dbReference type="EMBL" id="QGDB01000003">
    <property type="protein sequence ID" value="PWL17702.1"/>
    <property type="molecule type" value="Genomic_DNA"/>
</dbReference>
<dbReference type="NCBIfam" id="TIGR00380">
    <property type="entry name" value="cobal_cbiB"/>
    <property type="match status" value="1"/>
</dbReference>
<evidence type="ECO:0000256" key="9">
    <source>
        <dbReference type="HAMAP-Rule" id="MF_00024"/>
    </source>
</evidence>
<dbReference type="GO" id="GO:0009236">
    <property type="term" value="P:cobalamin biosynthetic process"/>
    <property type="evidence" value="ECO:0007669"/>
    <property type="project" value="UniProtKB-UniRule"/>
</dbReference>
<dbReference type="RefSeq" id="WP_109705941.1">
    <property type="nucleotide sequence ID" value="NZ_QGDB01000003.1"/>
</dbReference>
<feature type="transmembrane region" description="Helical" evidence="9">
    <location>
        <begin position="161"/>
        <end position="182"/>
    </location>
</feature>
<comment type="function">
    <text evidence="9">Converts cobyric acid to cobinamide by the addition of aminopropanol on the F carboxylic group.</text>
</comment>
<organism evidence="10 11">
    <name type="scientific">Falsochrobactrum shanghaiense</name>
    <dbReference type="NCBI Taxonomy" id="2201899"/>
    <lineage>
        <taxon>Bacteria</taxon>
        <taxon>Pseudomonadati</taxon>
        <taxon>Pseudomonadota</taxon>
        <taxon>Alphaproteobacteria</taxon>
        <taxon>Hyphomicrobiales</taxon>
        <taxon>Brucellaceae</taxon>
        <taxon>Falsochrobactrum</taxon>
    </lineage>
</organism>
<feature type="transmembrane region" description="Helical" evidence="9">
    <location>
        <begin position="300"/>
        <end position="326"/>
    </location>
</feature>
<keyword evidence="8 9" id="KW-0472">Membrane</keyword>
<comment type="caution">
    <text evidence="10">The sequence shown here is derived from an EMBL/GenBank/DDBJ whole genome shotgun (WGS) entry which is preliminary data.</text>
</comment>
<keyword evidence="5 9" id="KW-0169">Cobalamin biosynthesis</keyword>
<dbReference type="InterPro" id="IPR004485">
    <property type="entry name" value="Cobalamin_biosynth_CobD/CbiB"/>
</dbReference>
<evidence type="ECO:0000256" key="1">
    <source>
        <dbReference type="ARBA" id="ARBA00004651"/>
    </source>
</evidence>
<dbReference type="PANTHER" id="PTHR34308">
    <property type="entry name" value="COBALAMIN BIOSYNTHESIS PROTEIN CBIB"/>
    <property type="match status" value="1"/>
</dbReference>
<sequence>MEIKLIILSLALVLDRLAGDPPALWQKVAHPVVLFGKAISWGEHRWNKPALPVEKLRRNGMWLIVWLVACCLFLGVFIEALLPLLGTAGALVEIVIVAVLLAQKSLADHVGNVAKGLRDDGIAGGRMAVSMIVGRDPEQLDESGVSRAAIESLAENASDGVVAPAFWFLVGGLPGLLAYKLINTADSMIGHMNERYRHFGRFAARLDDVANFVPARLTGLLAVLACGLNMGKESGRKAFRVMRADARLHRSPNAGWPEAAFAGGLGLALAGPRRYGAEKVDGPMLNMQGKRSANAGDIDAAVTLFWASMSLLTALTITASLIGLIYRLV</sequence>
<protein>
    <recommendedName>
        <fullName evidence="9">Cobalamin biosynthesis protein CobD</fullName>
    </recommendedName>
</protein>
<gene>
    <name evidence="9" type="primary">cobD</name>
    <name evidence="10" type="ORF">DKP76_07965</name>
</gene>
<accession>A0A316J711</accession>
<feature type="transmembrane region" description="Helical" evidence="9">
    <location>
        <begin position="60"/>
        <end position="77"/>
    </location>
</feature>
<evidence type="ECO:0000256" key="6">
    <source>
        <dbReference type="ARBA" id="ARBA00022692"/>
    </source>
</evidence>
<evidence type="ECO:0000313" key="11">
    <source>
        <dbReference type="Proteomes" id="UP000245865"/>
    </source>
</evidence>
<keyword evidence="6 9" id="KW-0812">Transmembrane</keyword>
<evidence type="ECO:0000256" key="2">
    <source>
        <dbReference type="ARBA" id="ARBA00004953"/>
    </source>
</evidence>
<proteinExistence type="inferred from homology"/>
<evidence type="ECO:0000256" key="8">
    <source>
        <dbReference type="ARBA" id="ARBA00023136"/>
    </source>
</evidence>
<dbReference type="Pfam" id="PF03186">
    <property type="entry name" value="CobD_Cbib"/>
    <property type="match status" value="1"/>
</dbReference>
<dbReference type="Proteomes" id="UP000245865">
    <property type="component" value="Unassembled WGS sequence"/>
</dbReference>
<name>A0A316J711_9HYPH</name>
<keyword evidence="7 9" id="KW-1133">Transmembrane helix</keyword>
<keyword evidence="4 9" id="KW-1003">Cell membrane</keyword>
<dbReference type="AlphaFoldDB" id="A0A316J711"/>
<dbReference type="HAMAP" id="MF_00024">
    <property type="entry name" value="CobD_CbiB"/>
    <property type="match status" value="1"/>
</dbReference>
<dbReference type="PANTHER" id="PTHR34308:SF1">
    <property type="entry name" value="COBALAMIN BIOSYNTHESIS PROTEIN CBIB"/>
    <property type="match status" value="1"/>
</dbReference>
<dbReference type="OrthoDB" id="9811967at2"/>
<comment type="pathway">
    <text evidence="2 9">Cofactor biosynthesis; adenosylcobalamin biosynthesis.</text>
</comment>
<feature type="transmembrane region" description="Helical" evidence="9">
    <location>
        <begin position="84"/>
        <end position="102"/>
    </location>
</feature>
<evidence type="ECO:0000313" key="10">
    <source>
        <dbReference type="EMBL" id="PWL17702.1"/>
    </source>
</evidence>
<comment type="similarity">
    <text evidence="3 9">Belongs to the CobD/CbiB family.</text>
</comment>